<evidence type="ECO:0000256" key="2">
    <source>
        <dbReference type="SAM" id="Phobius"/>
    </source>
</evidence>
<feature type="compositionally biased region" description="Low complexity" evidence="1">
    <location>
        <begin position="63"/>
        <end position="86"/>
    </location>
</feature>
<evidence type="ECO:0000313" key="4">
    <source>
        <dbReference type="Proteomes" id="UP001168620"/>
    </source>
</evidence>
<reference evidence="3" key="1">
    <citation type="submission" date="2023-06" db="EMBL/GenBank/DDBJ databases">
        <title>Draft genome sequence of Nocardioides sp. SOB77.</title>
        <authorList>
            <person name="Zhang G."/>
        </authorList>
    </citation>
    <scope>NUCLEOTIDE SEQUENCE</scope>
    <source>
        <strain evidence="3">SOB77</strain>
    </source>
</reference>
<keyword evidence="4" id="KW-1185">Reference proteome</keyword>
<keyword evidence="2" id="KW-1133">Transmembrane helix</keyword>
<evidence type="ECO:0000313" key="3">
    <source>
        <dbReference type="EMBL" id="MDN4173281.1"/>
    </source>
</evidence>
<protein>
    <recommendedName>
        <fullName evidence="5">WD40 repeat domain-containing protein</fullName>
    </recommendedName>
</protein>
<dbReference type="EMBL" id="JAUHJQ010000003">
    <property type="protein sequence ID" value="MDN4173281.1"/>
    <property type="molecule type" value="Genomic_DNA"/>
</dbReference>
<evidence type="ECO:0000256" key="1">
    <source>
        <dbReference type="SAM" id="MobiDB-lite"/>
    </source>
</evidence>
<organism evidence="3 4">
    <name type="scientific">Nocardioides oceani</name>
    <dbReference type="NCBI Taxonomy" id="3058369"/>
    <lineage>
        <taxon>Bacteria</taxon>
        <taxon>Bacillati</taxon>
        <taxon>Actinomycetota</taxon>
        <taxon>Actinomycetes</taxon>
        <taxon>Propionibacteriales</taxon>
        <taxon>Nocardioidaceae</taxon>
        <taxon>Nocardioides</taxon>
    </lineage>
</organism>
<gene>
    <name evidence="3" type="ORF">QWY28_10035</name>
</gene>
<dbReference type="RefSeq" id="WP_300952388.1">
    <property type="nucleotide sequence ID" value="NZ_JAUHJQ010000003.1"/>
</dbReference>
<comment type="caution">
    <text evidence="3">The sequence shown here is derived from an EMBL/GenBank/DDBJ whole genome shotgun (WGS) entry which is preliminary data.</text>
</comment>
<keyword evidence="2" id="KW-0472">Membrane</keyword>
<feature type="region of interest" description="Disordered" evidence="1">
    <location>
        <begin position="63"/>
        <end position="122"/>
    </location>
</feature>
<evidence type="ECO:0008006" key="5">
    <source>
        <dbReference type="Google" id="ProtNLM"/>
    </source>
</evidence>
<dbReference type="Proteomes" id="UP001168620">
    <property type="component" value="Unassembled WGS sequence"/>
</dbReference>
<dbReference type="SUPFAM" id="SSF69304">
    <property type="entry name" value="Tricorn protease N-terminal domain"/>
    <property type="match status" value="1"/>
</dbReference>
<name>A0ABT8FF19_9ACTN</name>
<sequence>MSDHLGPVLHRATDELPAPGLTRAVLREAARRRARRRAAGAVVAAVLASVLVVGGATVLVEVTGDGTATPPATSGTTGSGGTPRSAEPSPSGGRELVEGTQPRWDPRRVDDLPAAGPGTVASLPPVVTVPSQAPALAGAPVPAAVLAVRRGPQAYLLAPDGSWRSVPVADRYPRLALNPSGTALAVWAYGDGADDRVVVHDLASGTTTTVGYPSGFVPFDFQTWRWTDDDTLLLDDGGGGWLVDVRGGAAARVAGPAEGPWTTDPRGEVVEVTDFGRPAELVDRAGGGERRVPLTASGRLGSIEADAGTVAGTSYDERPFSVLVVDRATARPRAVLPIVDPQANYGNGGLGVLALREDGTVLLRVTVPGTGTSRVVHWDPRSGALALVAALRTELEDMVTFADARLRGEG</sequence>
<keyword evidence="2" id="KW-0812">Transmembrane</keyword>
<accession>A0ABT8FF19</accession>
<proteinExistence type="predicted"/>
<feature type="transmembrane region" description="Helical" evidence="2">
    <location>
        <begin position="38"/>
        <end position="60"/>
    </location>
</feature>